<feature type="domain" description="Immunoglobulin" evidence="7">
    <location>
        <begin position="22"/>
        <end position="114"/>
    </location>
</feature>
<evidence type="ECO:0000256" key="3">
    <source>
        <dbReference type="ARBA" id="ARBA00023136"/>
    </source>
</evidence>
<evidence type="ECO:0000313" key="8">
    <source>
        <dbReference type="EMBL" id="KAI7810476.1"/>
    </source>
</evidence>
<protein>
    <submittedName>
        <fullName evidence="8">CMRF35-like molecule 4</fullName>
    </submittedName>
</protein>
<dbReference type="InterPro" id="IPR003599">
    <property type="entry name" value="Ig_sub"/>
</dbReference>
<keyword evidence="5" id="KW-1133">Transmembrane helix</keyword>
<dbReference type="EMBL" id="JAFHDT010000004">
    <property type="protein sequence ID" value="KAI7810476.1"/>
    <property type="molecule type" value="Genomic_DNA"/>
</dbReference>
<keyword evidence="6" id="KW-0732">Signal</keyword>
<organism evidence="8 9">
    <name type="scientific">Triplophysa rosa</name>
    <name type="common">Cave loach</name>
    <dbReference type="NCBI Taxonomy" id="992332"/>
    <lineage>
        <taxon>Eukaryota</taxon>
        <taxon>Metazoa</taxon>
        <taxon>Chordata</taxon>
        <taxon>Craniata</taxon>
        <taxon>Vertebrata</taxon>
        <taxon>Euteleostomi</taxon>
        <taxon>Actinopterygii</taxon>
        <taxon>Neopterygii</taxon>
        <taxon>Teleostei</taxon>
        <taxon>Ostariophysi</taxon>
        <taxon>Cypriniformes</taxon>
        <taxon>Nemacheilidae</taxon>
        <taxon>Triplophysa</taxon>
    </lineage>
</organism>
<evidence type="ECO:0000313" key="9">
    <source>
        <dbReference type="Proteomes" id="UP001059041"/>
    </source>
</evidence>
<evidence type="ECO:0000256" key="6">
    <source>
        <dbReference type="SAM" id="SignalP"/>
    </source>
</evidence>
<dbReference type="Gene3D" id="2.60.40.10">
    <property type="entry name" value="Immunoglobulins"/>
    <property type="match status" value="1"/>
</dbReference>
<dbReference type="PANTHER" id="PTHR11860">
    <property type="entry name" value="POLYMERIC-IMMUNOGLOBULIN RECEPTOR"/>
    <property type="match status" value="1"/>
</dbReference>
<keyword evidence="2 5" id="KW-0812">Transmembrane</keyword>
<dbReference type="GO" id="GO:0004888">
    <property type="term" value="F:transmembrane signaling receptor activity"/>
    <property type="evidence" value="ECO:0007669"/>
    <property type="project" value="TreeGrafter"/>
</dbReference>
<dbReference type="InterPro" id="IPR013106">
    <property type="entry name" value="Ig_V-set"/>
</dbReference>
<accession>A0A9W8C7R4</accession>
<evidence type="ECO:0000256" key="5">
    <source>
        <dbReference type="SAM" id="Phobius"/>
    </source>
</evidence>
<keyword evidence="3 5" id="KW-0472">Membrane</keyword>
<keyword evidence="9" id="KW-1185">Reference proteome</keyword>
<dbReference type="Pfam" id="PF07686">
    <property type="entry name" value="V-set"/>
    <property type="match status" value="1"/>
</dbReference>
<dbReference type="Proteomes" id="UP001059041">
    <property type="component" value="Linkage Group LG4"/>
</dbReference>
<comment type="caution">
    <text evidence="8">The sequence shown here is derived from an EMBL/GenBank/DDBJ whole genome shotgun (WGS) entry which is preliminary data.</text>
</comment>
<dbReference type="PANTHER" id="PTHR11860:SF87">
    <property type="entry name" value="CMRF35-LIKE MOLECULE 8"/>
    <property type="match status" value="1"/>
</dbReference>
<feature type="signal peptide" evidence="6">
    <location>
        <begin position="1"/>
        <end position="20"/>
    </location>
</feature>
<evidence type="ECO:0000256" key="4">
    <source>
        <dbReference type="SAM" id="MobiDB-lite"/>
    </source>
</evidence>
<comment type="subcellular location">
    <subcellularLocation>
        <location evidence="1">Membrane</location>
    </subcellularLocation>
</comment>
<proteinExistence type="predicted"/>
<gene>
    <name evidence="8" type="ORF">IRJ41_002301</name>
</gene>
<sequence length="275" mass="30062">MKVYALCIWIFLSEIRGSSTDKIETDGYTGKNIEVSCQHSWASTNTKYFCRDACEDVLVSSDQSSNGRFSLKDFGNGTFTVTITELQESDSGIYWCGVGRVGPDTYHEVNVTVFKDITPTITELHTTQPLPTPTRQPESQFATSSRTSGSSTPDDITQSPSMSVSSVSVNISLYAVGGLIAVVILVCGPVAVCHYRKIIKTLAGLVPVPATPVDHNEDTAEEDTNVYENDVQDTRSSKQMKSKMLKSKVPKSHSHSVYENVELKPGQSDVIYGNL</sequence>
<dbReference type="InterPro" id="IPR036179">
    <property type="entry name" value="Ig-like_dom_sf"/>
</dbReference>
<evidence type="ECO:0000259" key="7">
    <source>
        <dbReference type="SMART" id="SM00409"/>
    </source>
</evidence>
<feature type="compositionally biased region" description="Polar residues" evidence="4">
    <location>
        <begin position="139"/>
        <end position="158"/>
    </location>
</feature>
<dbReference type="SUPFAM" id="SSF48726">
    <property type="entry name" value="Immunoglobulin"/>
    <property type="match status" value="1"/>
</dbReference>
<name>A0A9W8C7R4_TRIRA</name>
<feature type="chain" id="PRO_5040746976" evidence="6">
    <location>
        <begin position="21"/>
        <end position="275"/>
    </location>
</feature>
<dbReference type="InterPro" id="IPR050671">
    <property type="entry name" value="CD300_family_receptors"/>
</dbReference>
<reference evidence="8" key="1">
    <citation type="submission" date="2021-02" db="EMBL/GenBank/DDBJ databases">
        <title>Comparative genomics reveals that relaxation of natural selection precedes convergent phenotypic evolution of cavefish.</title>
        <authorList>
            <person name="Peng Z."/>
        </authorList>
    </citation>
    <scope>NUCLEOTIDE SEQUENCE</scope>
    <source>
        <tissue evidence="8">Muscle</tissue>
    </source>
</reference>
<dbReference type="SMART" id="SM00409">
    <property type="entry name" value="IG"/>
    <property type="match status" value="1"/>
</dbReference>
<evidence type="ECO:0000256" key="2">
    <source>
        <dbReference type="ARBA" id="ARBA00022692"/>
    </source>
</evidence>
<dbReference type="InterPro" id="IPR013783">
    <property type="entry name" value="Ig-like_fold"/>
</dbReference>
<dbReference type="AlphaFoldDB" id="A0A9W8C7R4"/>
<dbReference type="GO" id="GO:0005886">
    <property type="term" value="C:plasma membrane"/>
    <property type="evidence" value="ECO:0007669"/>
    <property type="project" value="TreeGrafter"/>
</dbReference>
<evidence type="ECO:0000256" key="1">
    <source>
        <dbReference type="ARBA" id="ARBA00004370"/>
    </source>
</evidence>
<feature type="region of interest" description="Disordered" evidence="4">
    <location>
        <begin position="124"/>
        <end position="161"/>
    </location>
</feature>
<feature type="transmembrane region" description="Helical" evidence="5">
    <location>
        <begin position="171"/>
        <end position="192"/>
    </location>
</feature>
<feature type="compositionally biased region" description="Low complexity" evidence="4">
    <location>
        <begin position="124"/>
        <end position="138"/>
    </location>
</feature>